<dbReference type="InParanoid" id="B9RV76"/>
<sequence>MVWDRGSTPRLAICSPLQTPTKSCLCQTRESFTSLVAVRAVYEDMSRSSIPSIKGTLLN</sequence>
<dbReference type="EMBL" id="EQ973818">
    <property type="protein sequence ID" value="EEF44809.1"/>
    <property type="molecule type" value="Genomic_DNA"/>
</dbReference>
<name>B9RV76_RICCO</name>
<organism evidence="1 2">
    <name type="scientific">Ricinus communis</name>
    <name type="common">Castor bean</name>
    <dbReference type="NCBI Taxonomy" id="3988"/>
    <lineage>
        <taxon>Eukaryota</taxon>
        <taxon>Viridiplantae</taxon>
        <taxon>Streptophyta</taxon>
        <taxon>Embryophyta</taxon>
        <taxon>Tracheophyta</taxon>
        <taxon>Spermatophyta</taxon>
        <taxon>Magnoliopsida</taxon>
        <taxon>eudicotyledons</taxon>
        <taxon>Gunneridae</taxon>
        <taxon>Pentapetalae</taxon>
        <taxon>rosids</taxon>
        <taxon>fabids</taxon>
        <taxon>Malpighiales</taxon>
        <taxon>Euphorbiaceae</taxon>
        <taxon>Acalyphoideae</taxon>
        <taxon>Acalypheae</taxon>
        <taxon>Ricinus</taxon>
    </lineage>
</organism>
<evidence type="ECO:0000313" key="2">
    <source>
        <dbReference type="Proteomes" id="UP000008311"/>
    </source>
</evidence>
<gene>
    <name evidence="1" type="ORF">RCOM_0900620</name>
</gene>
<dbReference type="Proteomes" id="UP000008311">
    <property type="component" value="Unassembled WGS sequence"/>
</dbReference>
<keyword evidence="2" id="KW-1185">Reference proteome</keyword>
<evidence type="ECO:0000313" key="1">
    <source>
        <dbReference type="EMBL" id="EEF44809.1"/>
    </source>
</evidence>
<protein>
    <submittedName>
        <fullName evidence="1">Uncharacterized protein</fullName>
    </submittedName>
</protein>
<proteinExistence type="predicted"/>
<accession>B9RV76</accession>
<reference evidence="2" key="1">
    <citation type="journal article" date="2010" name="Nat. Biotechnol.">
        <title>Draft genome sequence of the oilseed species Ricinus communis.</title>
        <authorList>
            <person name="Chan A.P."/>
            <person name="Crabtree J."/>
            <person name="Zhao Q."/>
            <person name="Lorenzi H."/>
            <person name="Orvis J."/>
            <person name="Puiu D."/>
            <person name="Melake-Berhan A."/>
            <person name="Jones K.M."/>
            <person name="Redman J."/>
            <person name="Chen G."/>
            <person name="Cahoon E.B."/>
            <person name="Gedil M."/>
            <person name="Stanke M."/>
            <person name="Haas B.J."/>
            <person name="Wortman J.R."/>
            <person name="Fraser-Liggett C.M."/>
            <person name="Ravel J."/>
            <person name="Rabinowicz P.D."/>
        </authorList>
    </citation>
    <scope>NUCLEOTIDE SEQUENCE [LARGE SCALE GENOMIC DNA]</scope>
    <source>
        <strain evidence="2">cv. Hale</strain>
    </source>
</reference>
<dbReference type="AlphaFoldDB" id="B9RV76"/>